<evidence type="ECO:0000256" key="5">
    <source>
        <dbReference type="ARBA" id="ARBA00022692"/>
    </source>
</evidence>
<evidence type="ECO:0000256" key="1">
    <source>
        <dbReference type="ARBA" id="ARBA00001946"/>
    </source>
</evidence>
<dbReference type="GO" id="GO:0003924">
    <property type="term" value="F:GTPase activity"/>
    <property type="evidence" value="ECO:0007669"/>
    <property type="project" value="InterPro"/>
</dbReference>
<dbReference type="PANTHER" id="PTHR10903:SF120">
    <property type="entry name" value="TRANSLOCASE OF CHLOROPLAST 159, CHLOROPLASTIC"/>
    <property type="match status" value="1"/>
</dbReference>
<evidence type="ECO:0000256" key="6">
    <source>
        <dbReference type="ARBA" id="ARBA00022723"/>
    </source>
</evidence>
<feature type="region of interest" description="Disordered" evidence="17">
    <location>
        <begin position="621"/>
        <end position="642"/>
    </location>
</feature>
<evidence type="ECO:0000313" key="20">
    <source>
        <dbReference type="Proteomes" id="UP001652623"/>
    </source>
</evidence>
<feature type="domain" description="AIG1-type G" evidence="19">
    <location>
        <begin position="710"/>
        <end position="931"/>
    </location>
</feature>
<dbReference type="GO" id="GO:0046872">
    <property type="term" value="F:metal ion binding"/>
    <property type="evidence" value="ECO:0007669"/>
    <property type="project" value="UniProtKB-KW"/>
</dbReference>
<dbReference type="KEGG" id="zju:107433171"/>
<comment type="cofactor">
    <cofactor evidence="1">
        <name>Mg(2+)</name>
        <dbReference type="ChEBI" id="CHEBI:18420"/>
    </cofactor>
</comment>
<feature type="compositionally biased region" description="Low complexity" evidence="17">
    <location>
        <begin position="117"/>
        <end position="135"/>
    </location>
</feature>
<dbReference type="PANTHER" id="PTHR10903">
    <property type="entry name" value="GTPASE, IMAP FAMILY MEMBER-RELATED"/>
    <property type="match status" value="1"/>
</dbReference>
<dbReference type="InterPro" id="IPR005690">
    <property type="entry name" value="Toc86_159"/>
</dbReference>
<feature type="region of interest" description="Disordered" evidence="17">
    <location>
        <begin position="260"/>
        <end position="280"/>
    </location>
</feature>
<keyword evidence="4" id="KW-0934">Plastid</keyword>
<accession>A0A6P4AVS1</accession>
<dbReference type="InterPro" id="IPR045058">
    <property type="entry name" value="GIMA/IAN/Toc"/>
</dbReference>
<keyword evidence="14 18" id="KW-0472">Membrane</keyword>
<feature type="compositionally biased region" description="Basic and acidic residues" evidence="17">
    <location>
        <begin position="632"/>
        <end position="642"/>
    </location>
</feature>
<dbReference type="Pfam" id="PF04548">
    <property type="entry name" value="AIG1"/>
    <property type="match status" value="1"/>
</dbReference>
<evidence type="ECO:0000256" key="9">
    <source>
        <dbReference type="ARBA" id="ARBA00022805"/>
    </source>
</evidence>
<dbReference type="GeneID" id="107433171"/>
<evidence type="ECO:0000259" key="19">
    <source>
        <dbReference type="PROSITE" id="PS51720"/>
    </source>
</evidence>
<evidence type="ECO:0000256" key="8">
    <source>
        <dbReference type="ARBA" id="ARBA00022801"/>
    </source>
</evidence>
<keyword evidence="11" id="KW-0653">Protein transport</keyword>
<keyword evidence="20" id="KW-1185">Reference proteome</keyword>
<dbReference type="InterPro" id="IPR024283">
    <property type="entry name" value="TOC159_MAD"/>
</dbReference>
<keyword evidence="2" id="KW-0813">Transport</keyword>
<organism evidence="20 21">
    <name type="scientific">Ziziphus jujuba</name>
    <name type="common">Chinese jujube</name>
    <name type="synonym">Ziziphus sativa</name>
    <dbReference type="NCBI Taxonomy" id="326968"/>
    <lineage>
        <taxon>Eukaryota</taxon>
        <taxon>Viridiplantae</taxon>
        <taxon>Streptophyta</taxon>
        <taxon>Embryophyta</taxon>
        <taxon>Tracheophyta</taxon>
        <taxon>Spermatophyta</taxon>
        <taxon>Magnoliopsida</taxon>
        <taxon>eudicotyledons</taxon>
        <taxon>Gunneridae</taxon>
        <taxon>Pentapetalae</taxon>
        <taxon>rosids</taxon>
        <taxon>fabids</taxon>
        <taxon>Rosales</taxon>
        <taxon>Rhamnaceae</taxon>
        <taxon>Paliureae</taxon>
        <taxon>Ziziphus</taxon>
    </lineage>
</organism>
<dbReference type="InterPro" id="IPR027417">
    <property type="entry name" value="P-loop_NTPase"/>
</dbReference>
<feature type="region of interest" description="Disordered" evidence="17">
    <location>
        <begin position="169"/>
        <end position="194"/>
    </location>
</feature>
<feature type="region of interest" description="Disordered" evidence="17">
    <location>
        <begin position="70"/>
        <end position="144"/>
    </location>
</feature>
<evidence type="ECO:0000256" key="14">
    <source>
        <dbReference type="ARBA" id="ARBA00023136"/>
    </source>
</evidence>
<comment type="subcellular location">
    <subcellularLocation>
        <location evidence="15">Plastid</location>
        <location evidence="15">Chloroplast outer membrane</location>
        <topology evidence="15">Single-pass membrane protein</topology>
    </subcellularLocation>
</comment>
<dbReference type="InterPro" id="IPR006703">
    <property type="entry name" value="G_AIG1"/>
</dbReference>
<feature type="compositionally biased region" description="Acidic residues" evidence="17">
    <location>
        <begin position="1067"/>
        <end position="1080"/>
    </location>
</feature>
<evidence type="ECO:0000256" key="11">
    <source>
        <dbReference type="ARBA" id="ARBA00022927"/>
    </source>
</evidence>
<keyword evidence="3" id="KW-0150">Chloroplast</keyword>
<dbReference type="SUPFAM" id="SSF52540">
    <property type="entry name" value="P-loop containing nucleoside triphosphate hydrolases"/>
    <property type="match status" value="1"/>
</dbReference>
<keyword evidence="5 18" id="KW-0812">Transmembrane</keyword>
<feature type="region of interest" description="Disordered" evidence="17">
    <location>
        <begin position="1058"/>
        <end position="1084"/>
    </location>
</feature>
<keyword evidence="10" id="KW-0460">Magnesium</keyword>
<dbReference type="NCBIfam" id="TIGR00993">
    <property type="entry name" value="3a0901s04IAP86"/>
    <property type="match status" value="1"/>
</dbReference>
<evidence type="ECO:0000256" key="10">
    <source>
        <dbReference type="ARBA" id="ARBA00022842"/>
    </source>
</evidence>
<dbReference type="FunCoup" id="A0A6P4AVS1">
    <property type="interactions" value="2011"/>
</dbReference>
<keyword evidence="7" id="KW-0547">Nucleotide-binding</keyword>
<evidence type="ECO:0000256" key="2">
    <source>
        <dbReference type="ARBA" id="ARBA00022448"/>
    </source>
</evidence>
<dbReference type="GO" id="GO:0005525">
    <property type="term" value="F:GTP binding"/>
    <property type="evidence" value="ECO:0007669"/>
    <property type="project" value="UniProtKB-KW"/>
</dbReference>
<protein>
    <submittedName>
        <fullName evidence="21">Translocase of chloroplast 159, chloroplastic</fullName>
    </submittedName>
</protein>
<dbReference type="GO" id="GO:0009707">
    <property type="term" value="C:chloroplast outer membrane"/>
    <property type="evidence" value="ECO:0007669"/>
    <property type="project" value="UniProtKB-SubCell"/>
</dbReference>
<dbReference type="InParanoid" id="A0A6P4AVS1"/>
<evidence type="ECO:0000256" key="13">
    <source>
        <dbReference type="ARBA" id="ARBA00023134"/>
    </source>
</evidence>
<dbReference type="Gene3D" id="3.40.50.300">
    <property type="entry name" value="P-loop containing nucleotide triphosphate hydrolases"/>
    <property type="match status" value="1"/>
</dbReference>
<evidence type="ECO:0000313" key="21">
    <source>
        <dbReference type="RefSeq" id="XP_015899915.4"/>
    </source>
</evidence>
<dbReference type="RefSeq" id="XP_015899915.4">
    <property type="nucleotide sequence ID" value="XM_016044429.4"/>
</dbReference>
<sequence>MWDYLSRWQLKVTNTKKKHSIQSYVFFFSTLGLAFSLCFFVFGTEKLESMDSNRFVSLSSTPRDSALLAKAQQQPNNLSTPSPSLSGSLPIRAPLTVDDDVGSDFESDGDKFDKNYGSSINGSDSGSESEVFVSGEESETASERQLVADSVAETVGVSGVVEKFELSRPSVRYPDEESSENSVGGEEESGEVDGYKPAVRPVMVDELSLKLVRPIAQLSLEEDDNVLTSDEEVVSEVEDGGSLEKVSIAPRIKVLRVDEGEEDETVVGETNDDSLSDDSLGDENGILGVNKEKLLGVGDYVKDVKEQRTGILDVNEEKLLGVGDYVEDVKEQRTEPDVKVENSVEEKQKLAETVEDAIELNFMDSHNPTSLRQSLGVSEGIDDVLKRTSVFSDSELLKEQNGVMYDDHEVFHEPMTSMVKETKESNSMGTNVDGWEVKYVAEETVVCANGVSSNIEFSGGVDNGVLTKTSDSDRDSLENSLNCDYGSAKQCSDLAHKGNIDAELEEDHGVDAIEEEQDGLVSDEDTEDFIDISETTKQIINDLGQRLVSSSLFGTQDSEDHLKPVDGQNMDLVNVEIDQDSRGNKLFDSTSLLALLEAATSIVESRGFALDSPAELGSFPHSMRPAPLLGESEDKLSEEDKRKNEKMQLLELKFLRLVHRLGLSPEDSIVSQVLCKLVSTAGRCSSQLCSLESAERMALDLEAENKINLDFCLNILVIGKTGVGKSATINSIFGEKKVKIDAFQPATTTVKEIVGKINGVKIRIIDTPGLKSSAVEQAVNRKILAAISKCIKKFPPDVVLYVDRLDTQTRSTNDLPLLRTITKSLSSSIWRNAVVTLTHAASFLPDGPSGFPINYGVFVAQRSRVVLQSIGLAVGDLQWMNPNVVQPVSLIENHPLHGKGKNGERDVSDGVSGSSQLLLSCYSIKILSEASSISKPQDSSNLKKASGFRLRSLPLPYLLTSLMQSRVHPKLSADQGGNNIDSDIELQDVSDADSEDEDEYDQLPPFRPLRRSQIAKLSKEQKKAYIDEYDYRVKLLQKKQWREGTKRLKEIKDKSKDASDVYGLNKEDEEKEESGPEDESVALLDVPLPPSFDGDNPAYRYRFLEPTSQLLMRPVVDNNGWDHDCGYDGVSIDRNLAVGGQFPAVFAIQITKDKQQFNIHWDSSVSVKHGDNGSTMAGLDIQTVGKQLAYILRGETKVKNFKINRTTAGINVTFLGEQIAPGLVIGDQVAIGKRLVLAGGAGLVRSHGDTAYGANLELRLKDEDFPIEQNQSSLGLSLMKWRSDLALTVALQSQFSIGRSSKMAVHVGLNNKRSGQITVRTSSSDQLQIALAGFLPIAVSIFRSFWPGFGAQRSTN</sequence>
<evidence type="ECO:0000256" key="12">
    <source>
        <dbReference type="ARBA" id="ARBA00022989"/>
    </source>
</evidence>
<feature type="compositionally biased region" description="Low complexity" evidence="17">
    <location>
        <begin position="78"/>
        <end position="90"/>
    </location>
</feature>
<name>A0A6P4AVS1_ZIZJJ</name>
<keyword evidence="8" id="KW-0378">Hydrolase</keyword>
<proteinExistence type="inferred from homology"/>
<comment type="similarity">
    <text evidence="16">Belongs to the TRAFAC class TrmE-Era-EngA-EngB-Septin-like GTPase superfamily. AIG1/Toc34/Toc159-like paraseptin GTPase family. TOC159 subfamily.</text>
</comment>
<dbReference type="Pfam" id="PF11886">
    <property type="entry name" value="TOC159_MAD"/>
    <property type="match status" value="1"/>
</dbReference>
<feature type="transmembrane region" description="Helical" evidence="18">
    <location>
        <begin position="21"/>
        <end position="42"/>
    </location>
</feature>
<evidence type="ECO:0000256" key="17">
    <source>
        <dbReference type="SAM" id="MobiDB-lite"/>
    </source>
</evidence>
<gene>
    <name evidence="21" type="primary">LOC107433171</name>
</gene>
<reference evidence="21" key="1">
    <citation type="submission" date="2025-08" db="UniProtKB">
        <authorList>
            <consortium name="RefSeq"/>
        </authorList>
    </citation>
    <scope>IDENTIFICATION</scope>
    <source>
        <tissue evidence="21">Seedling</tissue>
    </source>
</reference>
<keyword evidence="12 18" id="KW-1133">Transmembrane helix</keyword>
<keyword evidence="13" id="KW-0342">GTP-binding</keyword>
<evidence type="ECO:0000256" key="16">
    <source>
        <dbReference type="ARBA" id="ARBA00023775"/>
    </source>
</evidence>
<evidence type="ECO:0000256" key="3">
    <source>
        <dbReference type="ARBA" id="ARBA00022528"/>
    </source>
</evidence>
<feature type="compositionally biased region" description="Acidic residues" evidence="17">
    <location>
        <begin position="97"/>
        <end position="107"/>
    </location>
</feature>
<keyword evidence="6" id="KW-0479">Metal-binding</keyword>
<dbReference type="GO" id="GO:0045036">
    <property type="term" value="P:protein targeting to chloroplast"/>
    <property type="evidence" value="ECO:0007669"/>
    <property type="project" value="InterPro"/>
</dbReference>
<keyword evidence="9" id="KW-1002">Plastid outer membrane</keyword>
<dbReference type="Proteomes" id="UP001652623">
    <property type="component" value="Chromosome 11"/>
</dbReference>
<evidence type="ECO:0000256" key="15">
    <source>
        <dbReference type="ARBA" id="ARBA00023766"/>
    </source>
</evidence>
<evidence type="ECO:0000256" key="4">
    <source>
        <dbReference type="ARBA" id="ARBA00022640"/>
    </source>
</evidence>
<dbReference type="GO" id="GO:0015031">
    <property type="term" value="P:protein transport"/>
    <property type="evidence" value="ECO:0007669"/>
    <property type="project" value="UniProtKB-KW"/>
</dbReference>
<evidence type="ECO:0000256" key="7">
    <source>
        <dbReference type="ARBA" id="ARBA00022741"/>
    </source>
</evidence>
<dbReference type="PROSITE" id="PS51720">
    <property type="entry name" value="G_AIG1"/>
    <property type="match status" value="1"/>
</dbReference>
<evidence type="ECO:0000256" key="18">
    <source>
        <dbReference type="SAM" id="Phobius"/>
    </source>
</evidence>